<dbReference type="Proteomes" id="UP000054279">
    <property type="component" value="Unassembled WGS sequence"/>
</dbReference>
<name>A0A0C9UH15_SPHS4</name>
<dbReference type="HOGENOM" id="CLU_586847_0_0_1"/>
<dbReference type="Gene3D" id="3.80.10.10">
    <property type="entry name" value="Ribonuclease Inhibitor"/>
    <property type="match status" value="1"/>
</dbReference>
<reference evidence="1 2" key="1">
    <citation type="submission" date="2014-06" db="EMBL/GenBank/DDBJ databases">
        <title>Evolutionary Origins and Diversification of the Mycorrhizal Mutualists.</title>
        <authorList>
            <consortium name="DOE Joint Genome Institute"/>
            <consortium name="Mycorrhizal Genomics Consortium"/>
            <person name="Kohler A."/>
            <person name="Kuo A."/>
            <person name="Nagy L.G."/>
            <person name="Floudas D."/>
            <person name="Copeland A."/>
            <person name="Barry K.W."/>
            <person name="Cichocki N."/>
            <person name="Veneault-Fourrey C."/>
            <person name="LaButti K."/>
            <person name="Lindquist E.A."/>
            <person name="Lipzen A."/>
            <person name="Lundell T."/>
            <person name="Morin E."/>
            <person name="Murat C."/>
            <person name="Riley R."/>
            <person name="Ohm R."/>
            <person name="Sun H."/>
            <person name="Tunlid A."/>
            <person name="Henrissat B."/>
            <person name="Grigoriev I.V."/>
            <person name="Hibbett D.S."/>
            <person name="Martin F."/>
        </authorList>
    </citation>
    <scope>NUCLEOTIDE SEQUENCE [LARGE SCALE GENOMIC DNA]</scope>
    <source>
        <strain evidence="1 2">SS14</strain>
    </source>
</reference>
<proteinExistence type="predicted"/>
<evidence type="ECO:0000313" key="1">
    <source>
        <dbReference type="EMBL" id="KIJ34124.1"/>
    </source>
</evidence>
<gene>
    <name evidence="1" type="ORF">M422DRAFT_35200</name>
</gene>
<dbReference type="EMBL" id="KN837203">
    <property type="protein sequence ID" value="KIJ34124.1"/>
    <property type="molecule type" value="Genomic_DNA"/>
</dbReference>
<organism evidence="1 2">
    <name type="scientific">Sphaerobolus stellatus (strain SS14)</name>
    <dbReference type="NCBI Taxonomy" id="990650"/>
    <lineage>
        <taxon>Eukaryota</taxon>
        <taxon>Fungi</taxon>
        <taxon>Dikarya</taxon>
        <taxon>Basidiomycota</taxon>
        <taxon>Agaricomycotina</taxon>
        <taxon>Agaricomycetes</taxon>
        <taxon>Phallomycetidae</taxon>
        <taxon>Geastrales</taxon>
        <taxon>Sphaerobolaceae</taxon>
        <taxon>Sphaerobolus</taxon>
    </lineage>
</organism>
<accession>A0A0C9UH15</accession>
<sequence>MPHISQLPQDILSHILKNLLPPLPNSPSIRVVKAKPYLGMKLTSSFLTARLISRTMASASCKWFWRILDLKLPMVNVASLHIFKHLHLTPSTIEHTRFLFLRIWAPPNDEDIQFLISLMRRATSLDYLKITFPSEDRNMMGSEDVEKMNKCSMILKRYVTTCPGLDTLVVHGLPKWTFEQPGRTINNLRNIHSSLSTDLIHLLVLCPNIKSLSLVQGQLYSDDRHHLRCRPGLFPWTSINELRFGFLRVEDLHAILDNYLIWKANFFPTTLALRELIVMCDLDLDDVNRLLIVFNNETLRFLSLNGLAGVTSRLLSRISNSFSGLQRLYLYTRDHWGPWLENMSAILPHLRNLRHLTHLSWMYLPLPVPPDPLPEIIVPATITESYLLFTPILAGTCPRLQYVHVLYEEEGFTFKVLRDLGPQPDRVGDFECVWLGEQGEEQEEEEERWEMRTSFWTTENERVLLL</sequence>
<protein>
    <submittedName>
        <fullName evidence="1">Uncharacterized protein</fullName>
    </submittedName>
</protein>
<evidence type="ECO:0000313" key="2">
    <source>
        <dbReference type="Proteomes" id="UP000054279"/>
    </source>
</evidence>
<keyword evidence="2" id="KW-1185">Reference proteome</keyword>
<dbReference type="AlphaFoldDB" id="A0A0C9UH15"/>
<dbReference type="InterPro" id="IPR032675">
    <property type="entry name" value="LRR_dom_sf"/>
</dbReference>